<dbReference type="EMBL" id="SADV01000038">
    <property type="protein sequence ID" value="TQR27190.1"/>
    <property type="molecule type" value="Genomic_DNA"/>
</dbReference>
<dbReference type="AlphaFoldDB" id="A0A544U7N4"/>
<evidence type="ECO:0000313" key="1">
    <source>
        <dbReference type="EMBL" id="TQR27190.1"/>
    </source>
</evidence>
<dbReference type="Proteomes" id="UP000317944">
    <property type="component" value="Unassembled WGS sequence"/>
</dbReference>
<sequence length="170" mass="20405">MQHKLALFFIVIFRRKSFPFVECWYDEGEVNKMLLNEQKLSMLNHVIDLAEIRQREYDSEDHSISTSDIEGILKILKSDDNKKFREIEKKMFDYLMSLTFDDVKFIQTVMYIGRDESFDEDISAEQLYDEKFNSLSWQSQEIESNMIIEKMPLADYLRRGIELIKSKQFQ</sequence>
<dbReference type="OrthoDB" id="2974776at2"/>
<reference evidence="1 2" key="1">
    <citation type="submission" date="2018-03" db="EMBL/GenBank/DDBJ databases">
        <title>Aerobic endospore-forming bacteria genome sequencing and assembly.</title>
        <authorList>
            <person name="Cavalcante D.A."/>
            <person name="Driks A."/>
            <person name="Putonti C."/>
            <person name="De-Souza M.T."/>
        </authorList>
    </citation>
    <scope>NUCLEOTIDE SEQUENCE [LARGE SCALE GENOMIC DNA]</scope>
    <source>
        <strain evidence="1 2">SDF0037</strain>
    </source>
</reference>
<organism evidence="1 2">
    <name type="scientific">Lysinibacillus sphaericus</name>
    <name type="common">Bacillus sphaericus</name>
    <dbReference type="NCBI Taxonomy" id="1421"/>
    <lineage>
        <taxon>Bacteria</taxon>
        <taxon>Bacillati</taxon>
        <taxon>Bacillota</taxon>
        <taxon>Bacilli</taxon>
        <taxon>Bacillales</taxon>
        <taxon>Bacillaceae</taxon>
        <taxon>Lysinibacillus</taxon>
    </lineage>
</organism>
<protein>
    <submittedName>
        <fullName evidence="1">DUF3775 domain-containing protein</fullName>
    </submittedName>
</protein>
<gene>
    <name evidence="1" type="ORF">C7Y47_23515</name>
</gene>
<accession>A0A544U7N4</accession>
<proteinExistence type="predicted"/>
<name>A0A544U7N4_LYSSH</name>
<comment type="caution">
    <text evidence="1">The sequence shown here is derived from an EMBL/GenBank/DDBJ whole genome shotgun (WGS) entry which is preliminary data.</text>
</comment>
<evidence type="ECO:0000313" key="2">
    <source>
        <dbReference type="Proteomes" id="UP000317944"/>
    </source>
</evidence>